<dbReference type="STRING" id="1855383.SAMN05216548_109123"/>
<proteinExistence type="predicted"/>
<evidence type="ECO:0000313" key="3">
    <source>
        <dbReference type="EMBL" id="SEQ95655.1"/>
    </source>
</evidence>
<keyword evidence="4" id="KW-1185">Reference proteome</keyword>
<dbReference type="InterPro" id="IPR019949">
    <property type="entry name" value="CmoO-like"/>
</dbReference>
<dbReference type="PANTHER" id="PTHR30137:SF6">
    <property type="entry name" value="LUCIFERASE-LIKE MONOOXYGENASE"/>
    <property type="match status" value="1"/>
</dbReference>
<dbReference type="InterPro" id="IPR036661">
    <property type="entry name" value="Luciferase-like_sf"/>
</dbReference>
<gene>
    <name evidence="3" type="ORF">SAMN05216548_109123</name>
</gene>
<dbReference type="InterPro" id="IPR050766">
    <property type="entry name" value="Bact_Lucif_Oxidored"/>
</dbReference>
<reference evidence="3 4" key="1">
    <citation type="submission" date="2016-10" db="EMBL/GenBank/DDBJ databases">
        <authorList>
            <person name="de Groot N.N."/>
        </authorList>
    </citation>
    <scope>NUCLEOTIDE SEQUENCE [LARGE SCALE GENOMIC DNA]</scope>
    <source>
        <strain evidence="3 4">A52C2</strain>
    </source>
</reference>
<dbReference type="Pfam" id="PF00296">
    <property type="entry name" value="Bac_luciferase"/>
    <property type="match status" value="1"/>
</dbReference>
<comment type="similarity">
    <text evidence="1">To bacterial alkanal monooxygenase alpha and beta chains.</text>
</comment>
<dbReference type="EMBL" id="FOFG01000009">
    <property type="protein sequence ID" value="SEQ95655.1"/>
    <property type="molecule type" value="Genomic_DNA"/>
</dbReference>
<dbReference type="Proteomes" id="UP000199647">
    <property type="component" value="Unassembled WGS sequence"/>
</dbReference>
<sequence>MKHVPLSILDLVSVSEGATLDDALSASMNAAQVADRLGYKRVWYAEHHNTPLLGASATAVLISRAAALTKRIRVGSGGVMLPNHAPLHVAEAFGTLARFFPGRIDLGIGRAPGTDQTTAQMLSRSGSDPRSIAKNIYDLTGWFGDDGIAKSAPISGGVSTATHVPIWILGSSVDGASIAGQLGLPFVVASHFSPDDLDQTLGIYRSFFDPNAPTAQIDRPYVMAGINVVAASTEHEAQRIWTTAQRMIVGVRTGNRQKLQPPVEPAEIAPAEQAFAESLLRVKAVGTPETVRTRMEEFASSIDADELIVMTYTHDPADKIRSLELLAGAWSLS</sequence>
<dbReference type="AlphaFoldDB" id="A0A1H9K9W5"/>
<evidence type="ECO:0000256" key="1">
    <source>
        <dbReference type="ARBA" id="ARBA00007789"/>
    </source>
</evidence>
<protein>
    <submittedName>
        <fullName evidence="3">Luciferase family oxidoreductase, group 1</fullName>
    </submittedName>
</protein>
<accession>A0A1H9K9W5</accession>
<dbReference type="PANTHER" id="PTHR30137">
    <property type="entry name" value="LUCIFERASE-LIKE MONOOXYGENASE"/>
    <property type="match status" value="1"/>
</dbReference>
<name>A0A1H9K9W5_9HYPH</name>
<dbReference type="GO" id="GO:0005829">
    <property type="term" value="C:cytosol"/>
    <property type="evidence" value="ECO:0007669"/>
    <property type="project" value="TreeGrafter"/>
</dbReference>
<dbReference type="InterPro" id="IPR011251">
    <property type="entry name" value="Luciferase-like_dom"/>
</dbReference>
<dbReference type="NCBIfam" id="TIGR03558">
    <property type="entry name" value="oxido_grp_1"/>
    <property type="match status" value="1"/>
</dbReference>
<dbReference type="GO" id="GO:0016705">
    <property type="term" value="F:oxidoreductase activity, acting on paired donors, with incorporation or reduction of molecular oxygen"/>
    <property type="evidence" value="ECO:0007669"/>
    <property type="project" value="InterPro"/>
</dbReference>
<evidence type="ECO:0000259" key="2">
    <source>
        <dbReference type="Pfam" id="PF00296"/>
    </source>
</evidence>
<evidence type="ECO:0000313" key="4">
    <source>
        <dbReference type="Proteomes" id="UP000199647"/>
    </source>
</evidence>
<dbReference type="Gene3D" id="3.20.20.30">
    <property type="entry name" value="Luciferase-like domain"/>
    <property type="match status" value="1"/>
</dbReference>
<dbReference type="SUPFAM" id="SSF51679">
    <property type="entry name" value="Bacterial luciferase-like"/>
    <property type="match status" value="1"/>
</dbReference>
<organism evidence="3 4">
    <name type="scientific">Faunimonas pinastri</name>
    <dbReference type="NCBI Taxonomy" id="1855383"/>
    <lineage>
        <taxon>Bacteria</taxon>
        <taxon>Pseudomonadati</taxon>
        <taxon>Pseudomonadota</taxon>
        <taxon>Alphaproteobacteria</taxon>
        <taxon>Hyphomicrobiales</taxon>
        <taxon>Afifellaceae</taxon>
        <taxon>Faunimonas</taxon>
    </lineage>
</organism>
<feature type="domain" description="Luciferase-like" evidence="2">
    <location>
        <begin position="22"/>
        <end position="301"/>
    </location>
</feature>